<accession>A0A544SSI6</accession>
<dbReference type="Gene3D" id="3.30.300.210">
    <property type="entry name" value="Nutrient germinant receptor protein C, domain 3"/>
    <property type="match status" value="1"/>
</dbReference>
<protein>
    <submittedName>
        <fullName evidence="10">Ger(X)C family spore germination protein</fullName>
    </submittedName>
</protein>
<dbReference type="AlphaFoldDB" id="A0A544SSI6"/>
<dbReference type="RefSeq" id="WP_142540976.1">
    <property type="nucleotide sequence ID" value="NZ_BMIE01000014.1"/>
</dbReference>
<evidence type="ECO:0000313" key="11">
    <source>
        <dbReference type="Proteomes" id="UP000317316"/>
    </source>
</evidence>
<comment type="similarity">
    <text evidence="2">Belongs to the GerABKC lipoprotein family.</text>
</comment>
<dbReference type="Gene3D" id="6.20.190.10">
    <property type="entry name" value="Nutrient germinant receptor protein C, domain 1"/>
    <property type="match status" value="1"/>
</dbReference>
<sequence length="405" mass="45607">MNHNWILLFLIMTSTVFISGCWNQKELNELAIISAMAIDKNEDGKYVKTIQLVNPVNVAGGLQGGGSGQSPTVTVYTAMGDSVLEAHFHATSKVSRRLYHGHANLIVISEELATEEGIIDILDAFERDPEIRMTSRVVIAHHTKAGDLLKSLTAIDKIPAEKVNGTIHTTERARGESMEVNLQDVVTTLTSAGKETVISGFSLKGDIQQGKKIENIQQSELDTTIESDGLAIFKEGKLVDWYQGEMSRGVVWILDKIQQTDVILDREGQENILTYTVLRQKTRVSADTTNDLPVLTVRVRAEGDIREVRSQIDLTDPYEILDIEKELEKEIKKQLENTVIRTQQNKSDIFGFGEVVRRSDPKKWKKMKNDWNDTYFPNLKVNVKVEAFIRRSGNRTNSYLSDMEQ</sequence>
<organism evidence="10 11">
    <name type="scientific">Psychrobacillus lasiicapitis</name>
    <dbReference type="NCBI Taxonomy" id="1636719"/>
    <lineage>
        <taxon>Bacteria</taxon>
        <taxon>Bacillati</taxon>
        <taxon>Bacillota</taxon>
        <taxon>Bacilli</taxon>
        <taxon>Bacillales</taxon>
        <taxon>Bacillaceae</taxon>
        <taxon>Psychrobacillus</taxon>
    </lineage>
</organism>
<dbReference type="Proteomes" id="UP000317316">
    <property type="component" value="Unassembled WGS sequence"/>
</dbReference>
<dbReference type="GO" id="GO:0009847">
    <property type="term" value="P:spore germination"/>
    <property type="evidence" value="ECO:0007669"/>
    <property type="project" value="InterPro"/>
</dbReference>
<evidence type="ECO:0000259" key="9">
    <source>
        <dbReference type="Pfam" id="PF25198"/>
    </source>
</evidence>
<evidence type="ECO:0000256" key="6">
    <source>
        <dbReference type="ARBA" id="ARBA00023139"/>
    </source>
</evidence>
<dbReference type="Pfam" id="PF05504">
    <property type="entry name" value="Spore_GerAC"/>
    <property type="match status" value="1"/>
</dbReference>
<dbReference type="NCBIfam" id="TIGR02887">
    <property type="entry name" value="spore_ger_x_C"/>
    <property type="match status" value="1"/>
</dbReference>
<keyword evidence="6" id="KW-0564">Palmitate</keyword>
<dbReference type="Pfam" id="PF25198">
    <property type="entry name" value="Spore_GerAC_N"/>
    <property type="match status" value="1"/>
</dbReference>
<dbReference type="InterPro" id="IPR008844">
    <property type="entry name" value="Spore_GerAC-like"/>
</dbReference>
<dbReference type="InterPro" id="IPR038501">
    <property type="entry name" value="Spore_GerAC_C_sf"/>
</dbReference>
<keyword evidence="7" id="KW-0449">Lipoprotein</keyword>
<name>A0A544SSI6_9BACI</name>
<keyword evidence="3" id="KW-0309">Germination</keyword>
<evidence type="ECO:0000256" key="2">
    <source>
        <dbReference type="ARBA" id="ARBA00007886"/>
    </source>
</evidence>
<feature type="domain" description="Spore germination protein N-terminal" evidence="9">
    <location>
        <begin position="23"/>
        <end position="199"/>
    </location>
</feature>
<comment type="subcellular location">
    <subcellularLocation>
        <location evidence="1">Membrane</location>
        <topology evidence="1">Lipid-anchor</topology>
    </subcellularLocation>
</comment>
<dbReference type="PANTHER" id="PTHR35789:SF1">
    <property type="entry name" value="SPORE GERMINATION PROTEIN B3"/>
    <property type="match status" value="1"/>
</dbReference>
<evidence type="ECO:0000259" key="8">
    <source>
        <dbReference type="Pfam" id="PF05504"/>
    </source>
</evidence>
<evidence type="ECO:0000313" key="10">
    <source>
        <dbReference type="EMBL" id="TQR08163.1"/>
    </source>
</evidence>
<keyword evidence="5" id="KW-0472">Membrane</keyword>
<keyword evidence="4" id="KW-0732">Signal</keyword>
<keyword evidence="11" id="KW-1185">Reference proteome</keyword>
<dbReference type="GO" id="GO:0016020">
    <property type="term" value="C:membrane"/>
    <property type="evidence" value="ECO:0007669"/>
    <property type="project" value="UniProtKB-SubCell"/>
</dbReference>
<evidence type="ECO:0000256" key="3">
    <source>
        <dbReference type="ARBA" id="ARBA00022544"/>
    </source>
</evidence>
<dbReference type="PANTHER" id="PTHR35789">
    <property type="entry name" value="SPORE GERMINATION PROTEIN B3"/>
    <property type="match status" value="1"/>
</dbReference>
<dbReference type="EMBL" id="VDGH01000018">
    <property type="protein sequence ID" value="TQR08163.1"/>
    <property type="molecule type" value="Genomic_DNA"/>
</dbReference>
<reference evidence="10 11" key="1">
    <citation type="submission" date="2019-05" db="EMBL/GenBank/DDBJ databases">
        <title>Psychrobacillus vulpis sp. nov., a new species isolated from feces of a red fox that inhabits in The Tablas de Daimiel Natural Park, Albacete, Spain.</title>
        <authorList>
            <person name="Rodriguez M."/>
            <person name="Reina J.C."/>
            <person name="Bejar V."/>
            <person name="Llamas I."/>
        </authorList>
    </citation>
    <scope>NUCLEOTIDE SEQUENCE [LARGE SCALE GENOMIC DNA]</scope>
    <source>
        <strain evidence="10 11">NEAU-3TGS17</strain>
    </source>
</reference>
<dbReference type="InterPro" id="IPR057336">
    <property type="entry name" value="GerAC_N"/>
</dbReference>
<feature type="domain" description="Spore germination GerAC-like C-terminal" evidence="8">
    <location>
        <begin position="228"/>
        <end position="393"/>
    </location>
</feature>
<dbReference type="OrthoDB" id="9816067at2"/>
<gene>
    <name evidence="10" type="ORF">FG382_21905</name>
</gene>
<comment type="caution">
    <text evidence="10">The sequence shown here is derived from an EMBL/GenBank/DDBJ whole genome shotgun (WGS) entry which is preliminary data.</text>
</comment>
<evidence type="ECO:0000256" key="4">
    <source>
        <dbReference type="ARBA" id="ARBA00022729"/>
    </source>
</evidence>
<evidence type="ECO:0000256" key="1">
    <source>
        <dbReference type="ARBA" id="ARBA00004635"/>
    </source>
</evidence>
<evidence type="ECO:0000256" key="7">
    <source>
        <dbReference type="ARBA" id="ARBA00023288"/>
    </source>
</evidence>
<evidence type="ECO:0000256" key="5">
    <source>
        <dbReference type="ARBA" id="ARBA00023136"/>
    </source>
</evidence>
<dbReference type="InterPro" id="IPR046953">
    <property type="entry name" value="Spore_GerAC-like_C"/>
</dbReference>
<proteinExistence type="inferred from homology"/>